<dbReference type="InterPro" id="IPR016047">
    <property type="entry name" value="M23ase_b-sheet_dom"/>
</dbReference>
<dbReference type="AlphaFoldDB" id="A0A9X3ENE9"/>
<dbReference type="PANTHER" id="PTHR21666">
    <property type="entry name" value="PEPTIDASE-RELATED"/>
    <property type="match status" value="1"/>
</dbReference>
<evidence type="ECO:0000256" key="1">
    <source>
        <dbReference type="SAM" id="MobiDB-lite"/>
    </source>
</evidence>
<feature type="compositionally biased region" description="Low complexity" evidence="1">
    <location>
        <begin position="242"/>
        <end position="264"/>
    </location>
</feature>
<proteinExistence type="predicted"/>
<dbReference type="InterPro" id="IPR050570">
    <property type="entry name" value="Cell_wall_metabolism_enzyme"/>
</dbReference>
<dbReference type="InterPro" id="IPR011055">
    <property type="entry name" value="Dup_hybrid_motif"/>
</dbReference>
<feature type="compositionally biased region" description="Polar residues" evidence="1">
    <location>
        <begin position="120"/>
        <end position="129"/>
    </location>
</feature>
<dbReference type="Gene3D" id="2.70.70.10">
    <property type="entry name" value="Glucose Permease (Domain IIA)"/>
    <property type="match status" value="1"/>
</dbReference>
<dbReference type="Proteomes" id="UP001150924">
    <property type="component" value="Unassembled WGS sequence"/>
</dbReference>
<feature type="domain" description="M23ase beta-sheet core" evidence="2">
    <location>
        <begin position="467"/>
        <end position="575"/>
    </location>
</feature>
<dbReference type="RefSeq" id="WP_267769862.1">
    <property type="nucleotide sequence ID" value="NZ_JAPNKE010000002.1"/>
</dbReference>
<dbReference type="EMBL" id="JAPNKE010000002">
    <property type="protein sequence ID" value="MCY1007262.1"/>
    <property type="molecule type" value="Genomic_DNA"/>
</dbReference>
<feature type="region of interest" description="Disordered" evidence="1">
    <location>
        <begin position="105"/>
        <end position="132"/>
    </location>
</feature>
<dbReference type="GO" id="GO:0004222">
    <property type="term" value="F:metalloendopeptidase activity"/>
    <property type="evidence" value="ECO:0007669"/>
    <property type="project" value="TreeGrafter"/>
</dbReference>
<dbReference type="SUPFAM" id="SSF51261">
    <property type="entry name" value="Duplicated hybrid motif"/>
    <property type="match status" value="1"/>
</dbReference>
<evidence type="ECO:0000259" key="2">
    <source>
        <dbReference type="Pfam" id="PF01551"/>
    </source>
</evidence>
<organism evidence="3 4">
    <name type="scientific">Nannocystis pusilla</name>
    <dbReference type="NCBI Taxonomy" id="889268"/>
    <lineage>
        <taxon>Bacteria</taxon>
        <taxon>Pseudomonadati</taxon>
        <taxon>Myxococcota</taxon>
        <taxon>Polyangia</taxon>
        <taxon>Nannocystales</taxon>
        <taxon>Nannocystaceae</taxon>
        <taxon>Nannocystis</taxon>
    </lineage>
</organism>
<feature type="region of interest" description="Disordered" evidence="1">
    <location>
        <begin position="205"/>
        <end position="277"/>
    </location>
</feature>
<evidence type="ECO:0000313" key="4">
    <source>
        <dbReference type="Proteomes" id="UP001150924"/>
    </source>
</evidence>
<sequence>MSSSLSHTSKMPGAPHSSVPVVPVLSSVVVVAVDVVSSVVASLVDVLVLVASVGSTGSVVVGAVVEVEVADVEVEWVVGSLVVGAVVEASVVAIVDPVPVANPEAPPFSSSPHAPDPAATSDTANTRASDNVRRMAKFRDSSRLAQPCLVARRSARVSSEAMVRSHPLTSAVLAVTITLGCGESAGPSGLSAGTITSASAVTAGATTDASDSGSSGGPTGSDSASTAVPCEQLTLCPTTTAPDPSTGTSTGDGTTQGPLTTSTTDPSMPADPCDGVGDGPHCGGELGGLADHSSLYQCAGGSTQSATPCPGGCEAGACKPIAQDPCASAMSGNGLYCGGTLMGGDATVLYNCQNGATAGQTSCSAGCKVNPPGVADACNPEGDPCQGAMSGDGLYCGQSLPQGDPNDLYDCAGGQTASKTVCPDGCQVNPPGVADACKAVPNGGECCLQVPPGVVTQAFSACGNGGSHYGIDYGVALGTPIYAGIAGTVVGQQTGLPNCYDNGCSMQCWNAFNYVKLKSDCGDPNNPANDLFVYYLHIDGLGPAIQNGSHVDQGQLVAYSGNSGCSSGPHIHLETVSVPKGQNASLNTCSSENPLGDFCP</sequence>
<protein>
    <submittedName>
        <fullName evidence="3">M23 family metallopeptidase</fullName>
    </submittedName>
</protein>
<reference evidence="3" key="1">
    <citation type="submission" date="2022-11" db="EMBL/GenBank/DDBJ databases">
        <title>Minimal conservation of predation-associated metabolite biosynthetic gene clusters underscores biosynthetic potential of Myxococcota including descriptions for ten novel species: Archangium lansinium sp. nov., Myxococcus landrumus sp. nov., Nannocystis bai.</title>
        <authorList>
            <person name="Ahearne A."/>
            <person name="Stevens C."/>
            <person name="Phillips K."/>
        </authorList>
    </citation>
    <scope>NUCLEOTIDE SEQUENCE</scope>
    <source>
        <strain evidence="3">Na p29</strain>
    </source>
</reference>
<dbReference type="PANTHER" id="PTHR21666:SF270">
    <property type="entry name" value="MUREIN HYDROLASE ACTIVATOR ENVC"/>
    <property type="match status" value="1"/>
</dbReference>
<evidence type="ECO:0000313" key="3">
    <source>
        <dbReference type="EMBL" id="MCY1007262.1"/>
    </source>
</evidence>
<gene>
    <name evidence="3" type="ORF">OV079_17210</name>
</gene>
<name>A0A9X3ENE9_9BACT</name>
<dbReference type="Pfam" id="PF01551">
    <property type="entry name" value="Peptidase_M23"/>
    <property type="match status" value="1"/>
</dbReference>
<keyword evidence="4" id="KW-1185">Reference proteome</keyword>
<accession>A0A9X3ENE9</accession>
<comment type="caution">
    <text evidence="3">The sequence shown here is derived from an EMBL/GenBank/DDBJ whole genome shotgun (WGS) entry which is preliminary data.</text>
</comment>
<dbReference type="CDD" id="cd12797">
    <property type="entry name" value="M23_peptidase"/>
    <property type="match status" value="1"/>
</dbReference>